<dbReference type="GO" id="GO:0004519">
    <property type="term" value="F:endonuclease activity"/>
    <property type="evidence" value="ECO:0007669"/>
    <property type="project" value="UniProtKB-KW"/>
</dbReference>
<dbReference type="CDD" id="cd00085">
    <property type="entry name" value="HNHc"/>
    <property type="match status" value="1"/>
</dbReference>
<evidence type="ECO:0000313" key="3">
    <source>
        <dbReference type="Proteomes" id="UP000787472"/>
    </source>
</evidence>
<dbReference type="Pfam" id="PF01844">
    <property type="entry name" value="HNH"/>
    <property type="match status" value="1"/>
</dbReference>
<evidence type="ECO:0000259" key="1">
    <source>
        <dbReference type="Pfam" id="PF01844"/>
    </source>
</evidence>
<keyword evidence="2" id="KW-0378">Hydrolase</keyword>
<name>A0A9E5JQI5_9GAMM</name>
<gene>
    <name evidence="2" type="ORF">G8770_03620</name>
</gene>
<reference evidence="2" key="1">
    <citation type="submission" date="2020-03" db="EMBL/GenBank/DDBJ databases">
        <authorList>
            <person name="Guo F."/>
        </authorList>
    </citation>
    <scope>NUCLEOTIDE SEQUENCE</scope>
    <source>
        <strain evidence="2">JCM 30134</strain>
    </source>
</reference>
<dbReference type="InterPro" id="IPR002711">
    <property type="entry name" value="HNH"/>
</dbReference>
<proteinExistence type="predicted"/>
<comment type="caution">
    <text evidence="2">The sequence shown here is derived from an EMBL/GenBank/DDBJ whole genome shotgun (WGS) entry which is preliminary data.</text>
</comment>
<organism evidence="2 3">
    <name type="scientific">Pseudomaricurvus hydrocarbonicus</name>
    <dbReference type="NCBI Taxonomy" id="1470433"/>
    <lineage>
        <taxon>Bacteria</taxon>
        <taxon>Pseudomonadati</taxon>
        <taxon>Pseudomonadota</taxon>
        <taxon>Gammaproteobacteria</taxon>
        <taxon>Cellvibrionales</taxon>
        <taxon>Cellvibrionaceae</taxon>
        <taxon>Pseudomaricurvus</taxon>
    </lineage>
</organism>
<evidence type="ECO:0000313" key="2">
    <source>
        <dbReference type="EMBL" id="NHO64634.1"/>
    </source>
</evidence>
<accession>A0A9E5JQI5</accession>
<keyword evidence="2" id="KW-0255">Endonuclease</keyword>
<dbReference type="AlphaFoldDB" id="A0A9E5JQI5"/>
<feature type="domain" description="HNH" evidence="1">
    <location>
        <begin position="56"/>
        <end position="102"/>
    </location>
</feature>
<dbReference type="Proteomes" id="UP000787472">
    <property type="component" value="Unassembled WGS sequence"/>
</dbReference>
<dbReference type="EMBL" id="JAAONZ010000002">
    <property type="protein sequence ID" value="NHO64634.1"/>
    <property type="molecule type" value="Genomic_DNA"/>
</dbReference>
<dbReference type="RefSeq" id="WP_167181852.1">
    <property type="nucleotide sequence ID" value="NZ_JAAONZ010000002.1"/>
</dbReference>
<dbReference type="GO" id="GO:0008270">
    <property type="term" value="F:zinc ion binding"/>
    <property type="evidence" value="ECO:0007669"/>
    <property type="project" value="InterPro"/>
</dbReference>
<dbReference type="GO" id="GO:0003676">
    <property type="term" value="F:nucleic acid binding"/>
    <property type="evidence" value="ECO:0007669"/>
    <property type="project" value="InterPro"/>
</dbReference>
<protein>
    <submittedName>
        <fullName evidence="2">HNH endonuclease</fullName>
    </submittedName>
</protein>
<keyword evidence="3" id="KW-1185">Reference proteome</keyword>
<dbReference type="Gene3D" id="1.10.30.50">
    <property type="match status" value="1"/>
</dbReference>
<sequence length="115" mass="13005">MATKPKRWCPRCRAVHDDKCPDAPVWQKPVHQKSGRGGRPWRRKRHETFEEDGYQCRECGRIVTLHGALAGICDHIVPLCEGGTDTKSNRQTLCKPCSDQKTLLESQRGRGGLKP</sequence>
<keyword evidence="2" id="KW-0540">Nuclease</keyword>
<dbReference type="InterPro" id="IPR003615">
    <property type="entry name" value="HNH_nuc"/>
</dbReference>